<accession>A0A183KX06</accession>
<dbReference type="GO" id="GO:0016020">
    <property type="term" value="C:membrane"/>
    <property type="evidence" value="ECO:0007669"/>
    <property type="project" value="UniProtKB-SubCell"/>
</dbReference>
<keyword evidence="1" id="KW-0812">Transmembrane</keyword>
<comment type="caution">
    <text evidence="1">Lacks conserved residue(s) required for the propagation of feature annotation.</text>
</comment>
<dbReference type="AlphaFoldDB" id="A0A183KX06"/>
<reference evidence="4" key="1">
    <citation type="submission" date="2016-06" db="UniProtKB">
        <authorList>
            <consortium name="WormBaseParasite"/>
        </authorList>
    </citation>
    <scope>IDENTIFICATION</scope>
</reference>
<dbReference type="WBParaSite" id="SCUD_0001960301-mRNA-1">
    <property type="protein sequence ID" value="SCUD_0001960301-mRNA-1"/>
    <property type="gene ID" value="SCUD_0001960301"/>
</dbReference>
<keyword evidence="1" id="KW-0472">Membrane</keyword>
<dbReference type="PANTHER" id="PTHR12372:SF7">
    <property type="entry name" value="PROTEIN PECANEX"/>
    <property type="match status" value="1"/>
</dbReference>
<sequence>MASAIFITSYVRPISFWETNHRTQRIETTNMPIAAQLKGISKHQVSGNLDGIFYEHLTRKLQRTLAGDLQLGRTLCHASESEALRSDPHKSKRFCCCHSKTIHGMLSFNTAVRLRCMTWQFAYTPYIVEGYEVTDHSAGLTFQLTDLRKVLISRFVHVSNNSICFSFIIVYLLSEVIVQFFYRFIFR</sequence>
<evidence type="ECO:0000256" key="1">
    <source>
        <dbReference type="RuleBase" id="RU367089"/>
    </source>
</evidence>
<dbReference type="STRING" id="6186.A0A183KX06"/>
<evidence type="ECO:0000313" key="4">
    <source>
        <dbReference type="WBParaSite" id="SCUD_0001960301-mRNA-1"/>
    </source>
</evidence>
<keyword evidence="1" id="KW-1133">Transmembrane helix</keyword>
<evidence type="ECO:0000313" key="3">
    <source>
        <dbReference type="Proteomes" id="UP000279833"/>
    </source>
</evidence>
<dbReference type="PANTHER" id="PTHR12372">
    <property type="entry name" value="PECANEX"/>
    <property type="match status" value="1"/>
</dbReference>
<evidence type="ECO:0000313" key="2">
    <source>
        <dbReference type="EMBL" id="VDP69645.1"/>
    </source>
</evidence>
<protein>
    <recommendedName>
        <fullName evidence="1">Pecanex-like protein</fullName>
    </recommendedName>
</protein>
<comment type="similarity">
    <text evidence="1">Belongs to the pecanex family.</text>
</comment>
<dbReference type="InterPro" id="IPR039797">
    <property type="entry name" value="Pecanex"/>
</dbReference>
<proteinExistence type="inferred from homology"/>
<comment type="subcellular location">
    <subcellularLocation>
        <location evidence="1">Membrane</location>
        <topology evidence="1">Multi-pass membrane protein</topology>
    </subcellularLocation>
</comment>
<gene>
    <name evidence="2" type="ORF">SCUD_LOCUS19600</name>
</gene>
<dbReference type="Proteomes" id="UP000279833">
    <property type="component" value="Unassembled WGS sequence"/>
</dbReference>
<name>A0A183KX06_9TREM</name>
<feature type="transmembrane region" description="Helical" evidence="1">
    <location>
        <begin position="165"/>
        <end position="185"/>
    </location>
</feature>
<reference evidence="2 3" key="2">
    <citation type="submission" date="2018-11" db="EMBL/GenBank/DDBJ databases">
        <authorList>
            <consortium name="Pathogen Informatics"/>
        </authorList>
    </citation>
    <scope>NUCLEOTIDE SEQUENCE [LARGE SCALE GENOMIC DNA]</scope>
    <source>
        <strain evidence="2">Dakar</strain>
        <strain evidence="3">Dakar, Senegal</strain>
    </source>
</reference>
<keyword evidence="3" id="KW-1185">Reference proteome</keyword>
<organism evidence="4">
    <name type="scientific">Schistosoma curassoni</name>
    <dbReference type="NCBI Taxonomy" id="6186"/>
    <lineage>
        <taxon>Eukaryota</taxon>
        <taxon>Metazoa</taxon>
        <taxon>Spiralia</taxon>
        <taxon>Lophotrochozoa</taxon>
        <taxon>Platyhelminthes</taxon>
        <taxon>Trematoda</taxon>
        <taxon>Digenea</taxon>
        <taxon>Strigeidida</taxon>
        <taxon>Schistosomatoidea</taxon>
        <taxon>Schistosomatidae</taxon>
        <taxon>Schistosoma</taxon>
    </lineage>
</organism>
<dbReference type="EMBL" id="UZAK01042797">
    <property type="protein sequence ID" value="VDP69645.1"/>
    <property type="molecule type" value="Genomic_DNA"/>
</dbReference>